<feature type="domain" description="Endonuclease/exonuclease/phosphatase" evidence="1">
    <location>
        <begin position="5"/>
        <end position="108"/>
    </location>
</feature>
<dbReference type="GO" id="GO:0003824">
    <property type="term" value="F:catalytic activity"/>
    <property type="evidence" value="ECO:0007669"/>
    <property type="project" value="InterPro"/>
</dbReference>
<sequence length="331" mass="38739">MKLLAWNCRGLSSPRAVRSLLEVQNRINPDVFFLSETHLDKVKADNVRRRAGFDHLIIHESDGRSGGLLLLWKEEVNIRLQAVTHNYIDVVIEENGGWRFTGVYGEPDWRHKARTWEAIRSIKGDLEGGGRPRTQRQLQAFHDALSECEVNDVGFVGDIYTWQRGHIRERLDRAVANIQWSNMFPQSSMTNSEMIRSDHRPILMDTQHLAPMQRGTRMRRFEARWLQEDTVEEMIEAAWAGAKSRGEIPTFLEKVGVVHDELHKWDREMLKKPEKRIKELKVDLERLRRGPITDANIAAQKEIMVRLELMLEQEEIHWMQRARENWLKKGG</sequence>
<proteinExistence type="predicted"/>
<dbReference type="Pfam" id="PF03372">
    <property type="entry name" value="Exo_endo_phos"/>
    <property type="match status" value="1"/>
</dbReference>
<dbReference type="InterPro" id="IPR005135">
    <property type="entry name" value="Endo/exonuclease/phosphatase"/>
</dbReference>
<dbReference type="Gene3D" id="3.60.10.10">
    <property type="entry name" value="Endonuclease/exonuclease/phosphatase"/>
    <property type="match status" value="1"/>
</dbReference>
<protein>
    <recommendedName>
        <fullName evidence="1">Endonuclease/exonuclease/phosphatase domain-containing protein</fullName>
    </recommendedName>
</protein>
<reference evidence="2" key="1">
    <citation type="submission" date="2020-05" db="EMBL/GenBank/DDBJ databases">
        <title>WGS assembly of Panicum virgatum.</title>
        <authorList>
            <person name="Lovell J.T."/>
            <person name="Jenkins J."/>
            <person name="Shu S."/>
            <person name="Juenger T.E."/>
            <person name="Schmutz J."/>
        </authorList>
    </citation>
    <scope>NUCLEOTIDE SEQUENCE</scope>
    <source>
        <strain evidence="2">AP13</strain>
    </source>
</reference>
<dbReference type="EMBL" id="CM029041">
    <property type="protein sequence ID" value="KAG2627072.1"/>
    <property type="molecule type" value="Genomic_DNA"/>
</dbReference>
<keyword evidence="3" id="KW-1185">Reference proteome</keyword>
<accession>A0A8T0URT1</accession>
<comment type="caution">
    <text evidence="2">The sequence shown here is derived from an EMBL/GenBank/DDBJ whole genome shotgun (WGS) entry which is preliminary data.</text>
</comment>
<dbReference type="Proteomes" id="UP000823388">
    <property type="component" value="Chromosome 3K"/>
</dbReference>
<evidence type="ECO:0000313" key="2">
    <source>
        <dbReference type="EMBL" id="KAG2627072.1"/>
    </source>
</evidence>
<evidence type="ECO:0000259" key="1">
    <source>
        <dbReference type="Pfam" id="PF03372"/>
    </source>
</evidence>
<dbReference type="AlphaFoldDB" id="A0A8T0URT1"/>
<dbReference type="PANTHER" id="PTHR33710">
    <property type="entry name" value="BNAC02G09200D PROTEIN"/>
    <property type="match status" value="1"/>
</dbReference>
<gene>
    <name evidence="2" type="ORF">PVAP13_3KG226670</name>
</gene>
<organism evidence="2 3">
    <name type="scientific">Panicum virgatum</name>
    <name type="common">Blackwell switchgrass</name>
    <dbReference type="NCBI Taxonomy" id="38727"/>
    <lineage>
        <taxon>Eukaryota</taxon>
        <taxon>Viridiplantae</taxon>
        <taxon>Streptophyta</taxon>
        <taxon>Embryophyta</taxon>
        <taxon>Tracheophyta</taxon>
        <taxon>Spermatophyta</taxon>
        <taxon>Magnoliopsida</taxon>
        <taxon>Liliopsida</taxon>
        <taxon>Poales</taxon>
        <taxon>Poaceae</taxon>
        <taxon>PACMAD clade</taxon>
        <taxon>Panicoideae</taxon>
        <taxon>Panicodae</taxon>
        <taxon>Paniceae</taxon>
        <taxon>Panicinae</taxon>
        <taxon>Panicum</taxon>
        <taxon>Panicum sect. Hiantes</taxon>
    </lineage>
</organism>
<dbReference type="InterPro" id="IPR036691">
    <property type="entry name" value="Endo/exonu/phosph_ase_sf"/>
</dbReference>
<dbReference type="SUPFAM" id="SSF56219">
    <property type="entry name" value="DNase I-like"/>
    <property type="match status" value="1"/>
</dbReference>
<evidence type="ECO:0000313" key="3">
    <source>
        <dbReference type="Proteomes" id="UP000823388"/>
    </source>
</evidence>
<dbReference type="PANTHER" id="PTHR33710:SF83">
    <property type="entry name" value="ENDONUCLEASE_EXONUCLEASE_PHOSPHATASE DOMAIN-CONTAINING PROTEIN"/>
    <property type="match status" value="1"/>
</dbReference>
<name>A0A8T0URT1_PANVG</name>